<reference evidence="1 2" key="1">
    <citation type="journal article" date="2016" name="Mol. Biol. Evol.">
        <title>Comparative Genomics of Early-Diverging Mushroom-Forming Fungi Provides Insights into the Origins of Lignocellulose Decay Capabilities.</title>
        <authorList>
            <person name="Nagy L.G."/>
            <person name="Riley R."/>
            <person name="Tritt A."/>
            <person name="Adam C."/>
            <person name="Daum C."/>
            <person name="Floudas D."/>
            <person name="Sun H."/>
            <person name="Yadav J.S."/>
            <person name="Pangilinan J."/>
            <person name="Larsson K.H."/>
            <person name="Matsuura K."/>
            <person name="Barry K."/>
            <person name="Labutti K."/>
            <person name="Kuo R."/>
            <person name="Ohm R.A."/>
            <person name="Bhattacharya S.S."/>
            <person name="Shirouzu T."/>
            <person name="Yoshinaga Y."/>
            <person name="Martin F.M."/>
            <person name="Grigoriev I.V."/>
            <person name="Hibbett D.S."/>
        </authorList>
    </citation>
    <scope>NUCLEOTIDE SEQUENCE [LARGE SCALE GENOMIC DNA]</scope>
    <source>
        <strain evidence="1 2">L-15889</strain>
    </source>
</reference>
<dbReference type="EMBL" id="KV429037">
    <property type="protein sequence ID" value="KZT73361.1"/>
    <property type="molecule type" value="Genomic_DNA"/>
</dbReference>
<sequence>MTSALTSYCCGSAGRRLASTLAKLLGELYRQVRMRWMPSGTCGGQALLGEWNYRLHSEPSLCKLEKDDVSVVSVLREFAKVFSWMTTPAASVYRARAFNARRRFAADDPIASRQEFHRTSTVHYLTCCLVGARQRDMLDSTYARSHGSKECMSRSCTLAARVSMKASPVVRYNRVGDFLVQI</sequence>
<proteinExistence type="predicted"/>
<keyword evidence="2" id="KW-1185">Reference proteome</keyword>
<gene>
    <name evidence="1" type="ORF">DAEQUDRAFT_465976</name>
</gene>
<evidence type="ECO:0000313" key="2">
    <source>
        <dbReference type="Proteomes" id="UP000076727"/>
    </source>
</evidence>
<name>A0A165TFK5_9APHY</name>
<dbReference type="Proteomes" id="UP000076727">
    <property type="component" value="Unassembled WGS sequence"/>
</dbReference>
<protein>
    <submittedName>
        <fullName evidence="1">Uncharacterized protein</fullName>
    </submittedName>
</protein>
<evidence type="ECO:0000313" key="1">
    <source>
        <dbReference type="EMBL" id="KZT73361.1"/>
    </source>
</evidence>
<accession>A0A165TFK5</accession>
<organism evidence="1 2">
    <name type="scientific">Daedalea quercina L-15889</name>
    <dbReference type="NCBI Taxonomy" id="1314783"/>
    <lineage>
        <taxon>Eukaryota</taxon>
        <taxon>Fungi</taxon>
        <taxon>Dikarya</taxon>
        <taxon>Basidiomycota</taxon>
        <taxon>Agaricomycotina</taxon>
        <taxon>Agaricomycetes</taxon>
        <taxon>Polyporales</taxon>
        <taxon>Fomitopsis</taxon>
    </lineage>
</organism>
<dbReference type="AlphaFoldDB" id="A0A165TFK5"/>